<evidence type="ECO:0000256" key="1">
    <source>
        <dbReference type="ARBA" id="ARBA00009684"/>
    </source>
</evidence>
<dbReference type="InterPro" id="IPR020568">
    <property type="entry name" value="Ribosomal_Su5_D2-typ_SF"/>
</dbReference>
<keyword evidence="9" id="KW-0414">Isoprene biosynthesis</keyword>
<keyword evidence="5 9" id="KW-0547">Nucleotide-binding</keyword>
<evidence type="ECO:0000313" key="12">
    <source>
        <dbReference type="EMBL" id="MBE2999199.1"/>
    </source>
</evidence>
<organism evidence="12 13">
    <name type="scientific">Nocardiopsis coralli</name>
    <dbReference type="NCBI Taxonomy" id="2772213"/>
    <lineage>
        <taxon>Bacteria</taxon>
        <taxon>Bacillati</taxon>
        <taxon>Actinomycetota</taxon>
        <taxon>Actinomycetes</taxon>
        <taxon>Streptosporangiales</taxon>
        <taxon>Nocardiopsidaceae</taxon>
        <taxon>Nocardiopsis</taxon>
    </lineage>
</organism>
<evidence type="ECO:0000259" key="11">
    <source>
        <dbReference type="Pfam" id="PF08544"/>
    </source>
</evidence>
<name>A0ABR9P5T0_9ACTN</name>
<dbReference type="Pfam" id="PF00288">
    <property type="entry name" value="GHMP_kinases_N"/>
    <property type="match status" value="1"/>
</dbReference>
<dbReference type="SUPFAM" id="SSF55060">
    <property type="entry name" value="GHMP Kinase, C-terminal domain"/>
    <property type="match status" value="1"/>
</dbReference>
<protein>
    <recommendedName>
        <fullName evidence="3 9">4-diphosphocytidyl-2-C-methyl-D-erythritol kinase</fullName>
        <shortName evidence="9">CMK</shortName>
        <ecNumber evidence="2 9">2.7.1.148</ecNumber>
    </recommendedName>
    <alternativeName>
        <fullName evidence="8 9">4-(cytidine-5'-diphospho)-2-C-methyl-D-erythritol kinase</fullName>
    </alternativeName>
</protein>
<dbReference type="InterPro" id="IPR006204">
    <property type="entry name" value="GHMP_kinase_N_dom"/>
</dbReference>
<keyword evidence="4 9" id="KW-0808">Transferase</keyword>
<dbReference type="PANTHER" id="PTHR43527:SF2">
    <property type="entry name" value="4-DIPHOSPHOCYTIDYL-2-C-METHYL-D-ERYTHRITOL KINASE, CHLOROPLASTIC"/>
    <property type="match status" value="1"/>
</dbReference>
<sequence length="308" mass="31212">MRVPAKVNLQLAVGPGREDGFHDLVNVFHAVSLFDEVTAKDASARRSRPLTELTADGDVGSHLARVPLDSSNLAARAAGLLAETTGKATPVDLSLLKQIPVAGGMAGGSADAAAALVACDRLWGSGLAREELLGLAARLGSDVAFGLVGGTAVGTGRGEILTPMHSPGRFHWVFALSPHGLSTPAVFGEYDRLFPRAPEPRESPALREALAAADTAALGRALDNDLQPAALSLLPELERTLETGRAAGAVGALVSGSGPTCAFLVGGGDEPARTVADRSAAVVAALEAGGLCERVVTAEGDVPGATVL</sequence>
<evidence type="ECO:0000256" key="7">
    <source>
        <dbReference type="ARBA" id="ARBA00022840"/>
    </source>
</evidence>
<keyword evidence="6 9" id="KW-0418">Kinase</keyword>
<dbReference type="GO" id="GO:0050515">
    <property type="term" value="F:4-(cytidine 5'-diphospho)-2-C-methyl-D-erythritol kinase activity"/>
    <property type="evidence" value="ECO:0007669"/>
    <property type="project" value="UniProtKB-EC"/>
</dbReference>
<dbReference type="Gene3D" id="3.30.70.890">
    <property type="entry name" value="GHMP kinase, C-terminal domain"/>
    <property type="match status" value="1"/>
</dbReference>
<dbReference type="Pfam" id="PF08544">
    <property type="entry name" value="GHMP_kinases_C"/>
    <property type="match status" value="1"/>
</dbReference>
<evidence type="ECO:0000256" key="5">
    <source>
        <dbReference type="ARBA" id="ARBA00022741"/>
    </source>
</evidence>
<evidence type="ECO:0000313" key="13">
    <source>
        <dbReference type="Proteomes" id="UP000806528"/>
    </source>
</evidence>
<dbReference type="EC" id="2.7.1.148" evidence="2 9"/>
<dbReference type="EMBL" id="JADBGI010000008">
    <property type="protein sequence ID" value="MBE2999199.1"/>
    <property type="molecule type" value="Genomic_DNA"/>
</dbReference>
<dbReference type="InterPro" id="IPR013750">
    <property type="entry name" value="GHMP_kinase_C_dom"/>
</dbReference>
<feature type="domain" description="GHMP kinase N-terminal" evidence="10">
    <location>
        <begin position="72"/>
        <end position="150"/>
    </location>
</feature>
<evidence type="ECO:0000256" key="4">
    <source>
        <dbReference type="ARBA" id="ARBA00022679"/>
    </source>
</evidence>
<evidence type="ECO:0000256" key="6">
    <source>
        <dbReference type="ARBA" id="ARBA00022777"/>
    </source>
</evidence>
<dbReference type="NCBIfam" id="NF002870">
    <property type="entry name" value="PRK03188.1"/>
    <property type="match status" value="1"/>
</dbReference>
<feature type="active site" evidence="9">
    <location>
        <position position="6"/>
    </location>
</feature>
<accession>A0ABR9P5T0</accession>
<dbReference type="InterPro" id="IPR004424">
    <property type="entry name" value="IspE"/>
</dbReference>
<comment type="similarity">
    <text evidence="1 9">Belongs to the GHMP kinase family. IspE subfamily.</text>
</comment>
<keyword evidence="13" id="KW-1185">Reference proteome</keyword>
<feature type="domain" description="GHMP kinase C-terminal" evidence="11">
    <location>
        <begin position="207"/>
        <end position="266"/>
    </location>
</feature>
<comment type="catalytic activity">
    <reaction evidence="9">
        <text>4-CDP-2-C-methyl-D-erythritol + ATP = 4-CDP-2-C-methyl-D-erythritol 2-phosphate + ADP + H(+)</text>
        <dbReference type="Rhea" id="RHEA:18437"/>
        <dbReference type="ChEBI" id="CHEBI:15378"/>
        <dbReference type="ChEBI" id="CHEBI:30616"/>
        <dbReference type="ChEBI" id="CHEBI:57823"/>
        <dbReference type="ChEBI" id="CHEBI:57919"/>
        <dbReference type="ChEBI" id="CHEBI:456216"/>
        <dbReference type="EC" id="2.7.1.148"/>
    </reaction>
</comment>
<keyword evidence="7 9" id="KW-0067">ATP-binding</keyword>
<evidence type="ECO:0000256" key="8">
    <source>
        <dbReference type="ARBA" id="ARBA00032554"/>
    </source>
</evidence>
<feature type="binding site" evidence="9">
    <location>
        <begin position="100"/>
        <end position="110"/>
    </location>
    <ligand>
        <name>ATP</name>
        <dbReference type="ChEBI" id="CHEBI:30616"/>
    </ligand>
</feature>
<dbReference type="SUPFAM" id="SSF54211">
    <property type="entry name" value="Ribosomal protein S5 domain 2-like"/>
    <property type="match status" value="1"/>
</dbReference>
<feature type="active site" evidence="9">
    <location>
        <position position="142"/>
    </location>
</feature>
<dbReference type="PANTHER" id="PTHR43527">
    <property type="entry name" value="4-DIPHOSPHOCYTIDYL-2-C-METHYL-D-ERYTHRITOL KINASE, CHLOROPLASTIC"/>
    <property type="match status" value="1"/>
</dbReference>
<comment type="pathway">
    <text evidence="9">Isoprenoid biosynthesis; isopentenyl diphosphate biosynthesis via DXP pathway; isopentenyl diphosphate from 1-deoxy-D-xylulose 5-phosphate: step 3/6.</text>
</comment>
<comment type="caution">
    <text evidence="12">The sequence shown here is derived from an EMBL/GenBank/DDBJ whole genome shotgun (WGS) entry which is preliminary data.</text>
</comment>
<reference evidence="12 13" key="1">
    <citation type="submission" date="2020-09" db="EMBL/GenBank/DDBJ databases">
        <title>Diversity and distribution of actinomycetes associated with coral in the coast of Hainan.</title>
        <authorList>
            <person name="Li F."/>
        </authorList>
    </citation>
    <scope>NUCLEOTIDE SEQUENCE [LARGE SCALE GENOMIC DNA]</scope>
    <source>
        <strain evidence="12 13">HNM0947</strain>
    </source>
</reference>
<dbReference type="NCBIfam" id="TIGR00154">
    <property type="entry name" value="ispE"/>
    <property type="match status" value="1"/>
</dbReference>
<dbReference type="PIRSF" id="PIRSF010376">
    <property type="entry name" value="IspE"/>
    <property type="match status" value="1"/>
</dbReference>
<dbReference type="InterPro" id="IPR014721">
    <property type="entry name" value="Ribsml_uS5_D2-typ_fold_subgr"/>
</dbReference>
<gene>
    <name evidence="9" type="primary">ispE</name>
    <name evidence="12" type="ORF">IDM40_10855</name>
</gene>
<evidence type="ECO:0000256" key="2">
    <source>
        <dbReference type="ARBA" id="ARBA00012052"/>
    </source>
</evidence>
<dbReference type="Proteomes" id="UP000806528">
    <property type="component" value="Unassembled WGS sequence"/>
</dbReference>
<evidence type="ECO:0000256" key="9">
    <source>
        <dbReference type="HAMAP-Rule" id="MF_00061"/>
    </source>
</evidence>
<comment type="function">
    <text evidence="9">Catalyzes the phosphorylation of the position 2 hydroxy group of 4-diphosphocytidyl-2C-methyl-D-erythritol.</text>
</comment>
<evidence type="ECO:0000259" key="10">
    <source>
        <dbReference type="Pfam" id="PF00288"/>
    </source>
</evidence>
<dbReference type="InterPro" id="IPR036554">
    <property type="entry name" value="GHMP_kinase_C_sf"/>
</dbReference>
<dbReference type="Gene3D" id="3.30.230.10">
    <property type="match status" value="1"/>
</dbReference>
<dbReference type="HAMAP" id="MF_00061">
    <property type="entry name" value="IspE"/>
    <property type="match status" value="1"/>
</dbReference>
<evidence type="ECO:0000256" key="3">
    <source>
        <dbReference type="ARBA" id="ARBA00017473"/>
    </source>
</evidence>
<proteinExistence type="inferred from homology"/>